<dbReference type="Gene3D" id="3.40.50.12370">
    <property type="match status" value="1"/>
</dbReference>
<dbReference type="AlphaFoldDB" id="A0A1I6U5J9"/>
<dbReference type="Proteomes" id="UP000198785">
    <property type="component" value="Unassembled WGS sequence"/>
</dbReference>
<dbReference type="STRING" id="683125.SAMN05660206_1081"/>
<comment type="similarity">
    <text evidence="1">Belongs to the universal stress protein A family.</text>
</comment>
<dbReference type="RefSeq" id="WP_093366153.1">
    <property type="nucleotide sequence ID" value="NZ_FOZZ01000008.1"/>
</dbReference>
<feature type="domain" description="UspA" evidence="2">
    <location>
        <begin position="4"/>
        <end position="143"/>
    </location>
</feature>
<accession>A0A1I6U5J9</accession>
<dbReference type="EMBL" id="FOZZ01000008">
    <property type="protein sequence ID" value="SFS96713.1"/>
    <property type="molecule type" value="Genomic_DNA"/>
</dbReference>
<dbReference type="PRINTS" id="PR01438">
    <property type="entry name" value="UNVRSLSTRESS"/>
</dbReference>
<dbReference type="PANTHER" id="PTHR46268">
    <property type="entry name" value="STRESS RESPONSE PROTEIN NHAX"/>
    <property type="match status" value="1"/>
</dbReference>
<evidence type="ECO:0000313" key="3">
    <source>
        <dbReference type="EMBL" id="SFS96713.1"/>
    </source>
</evidence>
<keyword evidence="4" id="KW-1185">Reference proteome</keyword>
<organism evidence="3 4">
    <name type="scientific">Sphingobacterium wenxiniae</name>
    <dbReference type="NCBI Taxonomy" id="683125"/>
    <lineage>
        <taxon>Bacteria</taxon>
        <taxon>Pseudomonadati</taxon>
        <taxon>Bacteroidota</taxon>
        <taxon>Sphingobacteriia</taxon>
        <taxon>Sphingobacteriales</taxon>
        <taxon>Sphingobacteriaceae</taxon>
        <taxon>Sphingobacterium</taxon>
    </lineage>
</organism>
<reference evidence="3 4" key="1">
    <citation type="submission" date="2016-10" db="EMBL/GenBank/DDBJ databases">
        <authorList>
            <person name="de Groot N.N."/>
        </authorList>
    </citation>
    <scope>NUCLEOTIDE SEQUENCE [LARGE SCALE GENOMIC DNA]</scope>
    <source>
        <strain evidence="3 4">DSM 22789</strain>
    </source>
</reference>
<dbReference type="PANTHER" id="PTHR46268:SF6">
    <property type="entry name" value="UNIVERSAL STRESS PROTEIN UP12"/>
    <property type="match status" value="1"/>
</dbReference>
<protein>
    <submittedName>
        <fullName evidence="3">Nucleotide-binding universal stress protein, UspA family</fullName>
    </submittedName>
</protein>
<evidence type="ECO:0000259" key="2">
    <source>
        <dbReference type="Pfam" id="PF00582"/>
    </source>
</evidence>
<evidence type="ECO:0000313" key="4">
    <source>
        <dbReference type="Proteomes" id="UP000198785"/>
    </source>
</evidence>
<gene>
    <name evidence="3" type="ORF">SAMN05660206_1081</name>
</gene>
<dbReference type="OrthoDB" id="9788959at2"/>
<dbReference type="Pfam" id="PF00582">
    <property type="entry name" value="Usp"/>
    <property type="match status" value="1"/>
</dbReference>
<name>A0A1I6U5J9_9SPHI</name>
<evidence type="ECO:0000256" key="1">
    <source>
        <dbReference type="ARBA" id="ARBA00008791"/>
    </source>
</evidence>
<dbReference type="InterPro" id="IPR006016">
    <property type="entry name" value="UspA"/>
</dbReference>
<dbReference type="InterPro" id="IPR006015">
    <property type="entry name" value="Universal_stress_UspA"/>
</dbReference>
<sequence length="284" mass="33141">MKKHTILVPTDFSENAWTALYYASTLAKEYHWELHILHTYNNLNFSSIKETFLEMEGLKEKENLDLKMKELSTRLENVFPSLKARTSCMFGDLSKIILDLLQDQDYRLVIMGTKGSGWAKSRTIGSNTYDIIKSSPIGVLAVPQGYNAFKLNKLGLLTNFKKSEISLLQSFMDRIERPFEISLLHVTERDRPVENQQIAFWKDQIYQSVAIKDIEYIEKEAVHRLDYHMPIPNCINWMIDKLDVDLLLVSYNRKSFFRELFSKSLPRSIAHNLNIPTYFKSNND</sequence>
<proteinExistence type="inferred from homology"/>
<dbReference type="SUPFAM" id="SSF52402">
    <property type="entry name" value="Adenine nucleotide alpha hydrolases-like"/>
    <property type="match status" value="1"/>
</dbReference>
<dbReference type="CDD" id="cd00293">
    <property type="entry name" value="USP-like"/>
    <property type="match status" value="1"/>
</dbReference>